<feature type="region of interest" description="Disordered" evidence="1">
    <location>
        <begin position="130"/>
        <end position="179"/>
    </location>
</feature>
<feature type="compositionally biased region" description="Acidic residues" evidence="1">
    <location>
        <begin position="130"/>
        <end position="140"/>
    </location>
</feature>
<sequence length="199" mass="22524">MGNSGTSGVSSIPRHSAQKHGLHPKFPYVRARTPIAKHMRMATAWCKKFWSPWTGPWKIISKSSEVTYEVVDKLGQRRQVVHINRLKPAMVQGVPDDALVEDIEPPITPENTPERVMAQDDPVMNPNLEEEWSSEEEDDIGPAKDQSGPEPTQAGTVECGREIETPTPPYSLRPRPPRNYMMLHKKGRMARVGIEHWED</sequence>
<accession>A0A146LKK5</accession>
<evidence type="ECO:0000259" key="2">
    <source>
        <dbReference type="Pfam" id="PF22938"/>
    </source>
</evidence>
<dbReference type="Pfam" id="PF22938">
    <property type="entry name" value="Integrase_p58_C"/>
    <property type="match status" value="1"/>
</dbReference>
<dbReference type="InterPro" id="IPR054465">
    <property type="entry name" value="Integrase_p58-like_C"/>
</dbReference>
<name>A0A146LKK5_LYGHE</name>
<feature type="compositionally biased region" description="Polar residues" evidence="1">
    <location>
        <begin position="1"/>
        <end position="10"/>
    </location>
</feature>
<protein>
    <recommendedName>
        <fullName evidence="2">Integrase p58-like C-terminal domain-containing protein</fullName>
    </recommendedName>
</protein>
<dbReference type="EMBL" id="GDHC01011247">
    <property type="protein sequence ID" value="JAQ07382.1"/>
    <property type="molecule type" value="Transcribed_RNA"/>
</dbReference>
<feature type="region of interest" description="Disordered" evidence="1">
    <location>
        <begin position="1"/>
        <end position="24"/>
    </location>
</feature>
<reference evidence="3" key="1">
    <citation type="journal article" date="2016" name="Gigascience">
        <title>De novo construction of an expanded transcriptome assembly for the western tarnished plant bug, Lygus hesperus.</title>
        <authorList>
            <person name="Tassone E.E."/>
            <person name="Geib S.M."/>
            <person name="Hall B."/>
            <person name="Fabrick J.A."/>
            <person name="Brent C.S."/>
            <person name="Hull J.J."/>
        </authorList>
    </citation>
    <scope>NUCLEOTIDE SEQUENCE</scope>
</reference>
<gene>
    <name evidence="3" type="ORF">g.42432</name>
</gene>
<evidence type="ECO:0000256" key="1">
    <source>
        <dbReference type="SAM" id="MobiDB-lite"/>
    </source>
</evidence>
<organism evidence="3">
    <name type="scientific">Lygus hesperus</name>
    <name type="common">Western plant bug</name>
    <dbReference type="NCBI Taxonomy" id="30085"/>
    <lineage>
        <taxon>Eukaryota</taxon>
        <taxon>Metazoa</taxon>
        <taxon>Ecdysozoa</taxon>
        <taxon>Arthropoda</taxon>
        <taxon>Hexapoda</taxon>
        <taxon>Insecta</taxon>
        <taxon>Pterygota</taxon>
        <taxon>Neoptera</taxon>
        <taxon>Paraneoptera</taxon>
        <taxon>Hemiptera</taxon>
        <taxon>Heteroptera</taxon>
        <taxon>Panheteroptera</taxon>
        <taxon>Cimicomorpha</taxon>
        <taxon>Miridae</taxon>
        <taxon>Mirini</taxon>
        <taxon>Lygus</taxon>
    </lineage>
</organism>
<proteinExistence type="predicted"/>
<evidence type="ECO:0000313" key="3">
    <source>
        <dbReference type="EMBL" id="JAQ07382.1"/>
    </source>
</evidence>
<feature type="domain" description="Integrase p58-like C-terminal" evidence="2">
    <location>
        <begin position="55"/>
        <end position="88"/>
    </location>
</feature>
<dbReference type="AlphaFoldDB" id="A0A146LKK5"/>